<sequence length="159" mass="18178">MHQPTLSSSSNATSFLLLRPALRKREVATEGMRWNMESSTDAPMKGVFECKLCRLTAPYSYYGQKPPNTHSVVLLEECYIIKDPFTPTKDKFLILGSQCSLCKILVCIGPECSLFYSKRFCLPCVNENIEAFPWEIHQDLDRRKAHAKSQHRKGTESKM</sequence>
<evidence type="ECO:0000313" key="4">
    <source>
        <dbReference type="Proteomes" id="UP000515159"/>
    </source>
</evidence>
<dbReference type="Pfam" id="PF10170">
    <property type="entry name" value="C6_DPF"/>
    <property type="match status" value="1"/>
</dbReference>
<dbReference type="InterPro" id="IPR042426">
    <property type="entry name" value="CDPF1"/>
</dbReference>
<protein>
    <recommendedName>
        <fullName evidence="2">Cysteine-rich DPF motif domain-containing protein 1</fullName>
    </recommendedName>
</protein>
<evidence type="ECO:0000256" key="1">
    <source>
        <dbReference type="ARBA" id="ARBA00007917"/>
    </source>
</evidence>
<dbReference type="KEGG" id="gsh:117364123"/>
<dbReference type="PANTHER" id="PTHR31849">
    <property type="entry name" value="CYSTEINE-RICH PDF MOTIF DOMAIN-CONTAINING PROTEIN 1"/>
    <property type="match status" value="1"/>
</dbReference>
<dbReference type="Proteomes" id="UP000515159">
    <property type="component" value="Chromosome 7"/>
</dbReference>
<dbReference type="AlphaFoldDB" id="A0A6P8RTG0"/>
<accession>A0A6P8RTG0</accession>
<evidence type="ECO:0000259" key="3">
    <source>
        <dbReference type="Pfam" id="PF10170"/>
    </source>
</evidence>
<dbReference type="OrthoDB" id="191995at2759"/>
<dbReference type="FunCoup" id="A0A6P8RTG0">
    <property type="interactions" value="62"/>
</dbReference>
<organism evidence="4 5">
    <name type="scientific">Geotrypetes seraphini</name>
    <name type="common">Gaboon caecilian</name>
    <name type="synonym">Caecilia seraphini</name>
    <dbReference type="NCBI Taxonomy" id="260995"/>
    <lineage>
        <taxon>Eukaryota</taxon>
        <taxon>Metazoa</taxon>
        <taxon>Chordata</taxon>
        <taxon>Craniata</taxon>
        <taxon>Vertebrata</taxon>
        <taxon>Euteleostomi</taxon>
        <taxon>Amphibia</taxon>
        <taxon>Gymnophiona</taxon>
        <taxon>Geotrypetes</taxon>
    </lineage>
</organism>
<dbReference type="InterPro" id="IPR018785">
    <property type="entry name" value="CDPF1_dom"/>
</dbReference>
<comment type="similarity">
    <text evidence="1">Belongs to the CDPF1 family.</text>
</comment>
<evidence type="ECO:0000313" key="5">
    <source>
        <dbReference type="RefSeq" id="XP_033808890.1"/>
    </source>
</evidence>
<proteinExistence type="inferred from homology"/>
<dbReference type="PANTHER" id="PTHR31849:SF1">
    <property type="entry name" value="CYSTEINE-RICH DPF MOTIF DOMAIN-CONTAINING PROTEIN 1"/>
    <property type="match status" value="1"/>
</dbReference>
<dbReference type="RefSeq" id="XP_033808890.1">
    <property type="nucleotide sequence ID" value="XM_033952999.1"/>
</dbReference>
<dbReference type="InParanoid" id="A0A6P8RTG0"/>
<dbReference type="PRINTS" id="PR01995">
    <property type="entry name" value="UPF0595"/>
</dbReference>
<reference evidence="5" key="1">
    <citation type="submission" date="2025-08" db="UniProtKB">
        <authorList>
            <consortium name="RefSeq"/>
        </authorList>
    </citation>
    <scope>IDENTIFICATION</scope>
</reference>
<dbReference type="CTD" id="150383"/>
<gene>
    <name evidence="5" type="primary">CDPF1</name>
</gene>
<keyword evidence="4" id="KW-1185">Reference proteome</keyword>
<evidence type="ECO:0000256" key="2">
    <source>
        <dbReference type="ARBA" id="ARBA00014801"/>
    </source>
</evidence>
<feature type="domain" description="Cysteine-rich DPF motif" evidence="3">
    <location>
        <begin position="48"/>
        <end position="140"/>
    </location>
</feature>
<dbReference type="GeneID" id="117364123"/>
<name>A0A6P8RTG0_GEOSA</name>